<evidence type="ECO:0000256" key="2">
    <source>
        <dbReference type="ARBA" id="ARBA00008193"/>
    </source>
</evidence>
<name>A0A9D1G6B6_9FIRM</name>
<comment type="similarity">
    <text evidence="2">Belongs to the UPF0126 family.</text>
</comment>
<dbReference type="GO" id="GO:0005886">
    <property type="term" value="C:plasma membrane"/>
    <property type="evidence" value="ECO:0007669"/>
    <property type="project" value="UniProtKB-SubCell"/>
</dbReference>
<evidence type="ECO:0000256" key="3">
    <source>
        <dbReference type="ARBA" id="ARBA00022475"/>
    </source>
</evidence>
<evidence type="ECO:0000256" key="6">
    <source>
        <dbReference type="ARBA" id="ARBA00023136"/>
    </source>
</evidence>
<feature type="transmembrane region" description="Helical" evidence="7">
    <location>
        <begin position="32"/>
        <end position="52"/>
    </location>
</feature>
<protein>
    <submittedName>
        <fullName evidence="9">TRIC cation channel family protein</fullName>
    </submittedName>
</protein>
<feature type="domain" description="Glycine transporter" evidence="8">
    <location>
        <begin position="99"/>
        <end position="173"/>
    </location>
</feature>
<evidence type="ECO:0000256" key="5">
    <source>
        <dbReference type="ARBA" id="ARBA00022989"/>
    </source>
</evidence>
<reference evidence="9" key="2">
    <citation type="journal article" date="2021" name="PeerJ">
        <title>Extensive microbial diversity within the chicken gut microbiome revealed by metagenomics and culture.</title>
        <authorList>
            <person name="Gilroy R."/>
            <person name="Ravi A."/>
            <person name="Getino M."/>
            <person name="Pursley I."/>
            <person name="Horton D.L."/>
            <person name="Alikhan N.F."/>
            <person name="Baker D."/>
            <person name="Gharbi K."/>
            <person name="Hall N."/>
            <person name="Watson M."/>
            <person name="Adriaenssens E.M."/>
            <person name="Foster-Nyarko E."/>
            <person name="Jarju S."/>
            <person name="Secka A."/>
            <person name="Antonio M."/>
            <person name="Oren A."/>
            <person name="Chaudhuri R.R."/>
            <person name="La Ragione R."/>
            <person name="Hildebrand F."/>
            <person name="Pallen M.J."/>
        </authorList>
    </citation>
    <scope>NUCLEOTIDE SEQUENCE</scope>
    <source>
        <strain evidence="9">ChiHecec3B27-6122</strain>
    </source>
</reference>
<feature type="domain" description="Glycine transporter" evidence="8">
    <location>
        <begin position="7"/>
        <end position="81"/>
    </location>
</feature>
<feature type="transmembrane region" description="Helical" evidence="7">
    <location>
        <begin position="6"/>
        <end position="25"/>
    </location>
</feature>
<dbReference type="EMBL" id="DVJS01000145">
    <property type="protein sequence ID" value="HIS97489.1"/>
    <property type="molecule type" value="Genomic_DNA"/>
</dbReference>
<evidence type="ECO:0000256" key="1">
    <source>
        <dbReference type="ARBA" id="ARBA00004651"/>
    </source>
</evidence>
<gene>
    <name evidence="9" type="ORF">IAD42_05885</name>
</gene>
<keyword evidence="5 7" id="KW-1133">Transmembrane helix</keyword>
<evidence type="ECO:0000313" key="9">
    <source>
        <dbReference type="EMBL" id="HIS97489.1"/>
    </source>
</evidence>
<accession>A0A9D1G6B6</accession>
<evidence type="ECO:0000313" key="10">
    <source>
        <dbReference type="Proteomes" id="UP000886876"/>
    </source>
</evidence>
<feature type="transmembrane region" description="Helical" evidence="7">
    <location>
        <begin position="123"/>
        <end position="142"/>
    </location>
</feature>
<dbReference type="Pfam" id="PF03458">
    <property type="entry name" value="Gly_transporter"/>
    <property type="match status" value="2"/>
</dbReference>
<keyword evidence="4 7" id="KW-0812">Transmembrane</keyword>
<comment type="subcellular location">
    <subcellularLocation>
        <location evidence="1">Cell membrane</location>
        <topology evidence="1">Multi-pass membrane protein</topology>
    </subcellularLocation>
</comment>
<dbReference type="AlphaFoldDB" id="A0A9D1G6B6"/>
<feature type="transmembrane region" description="Helical" evidence="7">
    <location>
        <begin position="154"/>
        <end position="176"/>
    </location>
</feature>
<evidence type="ECO:0000256" key="4">
    <source>
        <dbReference type="ARBA" id="ARBA00022692"/>
    </source>
</evidence>
<dbReference type="PANTHER" id="PTHR30506:SF3">
    <property type="entry name" value="UPF0126 INNER MEMBRANE PROTEIN YADS-RELATED"/>
    <property type="match status" value="1"/>
</dbReference>
<keyword evidence="6 7" id="KW-0472">Membrane</keyword>
<sequence length="221" mass="23412">METLIFVLEMIGTVAFAASGAMTAVKKNMDVFGVAILGLTTAVGGGVIRDLILGQTPPRMFQNPIYAGLAVAVALIIFIIARRGYFEGRHELYDFSMLIMDSLGLAAFTVTGIGAALETNAESGWFLLIFVGVVTGVGGGVLRDVMAGDMPYIFVKHVYACASLLGAVICTVLELLGVGDSVSMVAGMAAVAVLRFLSAYFRWNLPRPNIHKSQDGQTPQT</sequence>
<comment type="caution">
    <text evidence="9">The sequence shown here is derived from an EMBL/GenBank/DDBJ whole genome shotgun (WGS) entry which is preliminary data.</text>
</comment>
<proteinExistence type="inferred from homology"/>
<feature type="transmembrane region" description="Helical" evidence="7">
    <location>
        <begin position="64"/>
        <end position="81"/>
    </location>
</feature>
<reference evidence="9" key="1">
    <citation type="submission" date="2020-10" db="EMBL/GenBank/DDBJ databases">
        <authorList>
            <person name="Gilroy R."/>
        </authorList>
    </citation>
    <scope>NUCLEOTIDE SEQUENCE</scope>
    <source>
        <strain evidence="9">ChiHecec3B27-6122</strain>
    </source>
</reference>
<dbReference type="InterPro" id="IPR005115">
    <property type="entry name" value="Gly_transporter"/>
</dbReference>
<feature type="transmembrane region" description="Helical" evidence="7">
    <location>
        <begin position="182"/>
        <end position="203"/>
    </location>
</feature>
<dbReference type="PANTHER" id="PTHR30506">
    <property type="entry name" value="INNER MEMBRANE PROTEIN"/>
    <property type="match status" value="1"/>
</dbReference>
<keyword evidence="3" id="KW-1003">Cell membrane</keyword>
<dbReference type="Proteomes" id="UP000886876">
    <property type="component" value="Unassembled WGS sequence"/>
</dbReference>
<evidence type="ECO:0000259" key="8">
    <source>
        <dbReference type="Pfam" id="PF03458"/>
    </source>
</evidence>
<organism evidence="9 10">
    <name type="scientific">Candidatus Scatomorpha pullistercoris</name>
    <dbReference type="NCBI Taxonomy" id="2840929"/>
    <lineage>
        <taxon>Bacteria</taxon>
        <taxon>Bacillati</taxon>
        <taxon>Bacillota</taxon>
        <taxon>Clostridia</taxon>
        <taxon>Eubacteriales</taxon>
        <taxon>Candidatus Scatomorpha</taxon>
    </lineage>
</organism>
<evidence type="ECO:0000256" key="7">
    <source>
        <dbReference type="SAM" id="Phobius"/>
    </source>
</evidence>
<feature type="transmembrane region" description="Helical" evidence="7">
    <location>
        <begin position="93"/>
        <end position="117"/>
    </location>
</feature>